<dbReference type="InterPro" id="IPR041702">
    <property type="entry name" value="BchD/ChlD_VWA"/>
</dbReference>
<keyword evidence="3 9" id="KW-0602">Photosynthesis</keyword>
<comment type="subcellular location">
    <subcellularLocation>
        <location evidence="9">Plastid</location>
        <location evidence="9">Chloroplast</location>
    </subcellularLocation>
</comment>
<evidence type="ECO:0000256" key="4">
    <source>
        <dbReference type="ARBA" id="ARBA00022598"/>
    </source>
</evidence>
<keyword evidence="9" id="KW-0934">Plastid</keyword>
<comment type="catalytic activity">
    <reaction evidence="8 9">
        <text>protoporphyrin IX + Mg(2+) + ATP + H2O = Mg-protoporphyrin IX + ADP + phosphate + 3 H(+)</text>
        <dbReference type="Rhea" id="RHEA:13961"/>
        <dbReference type="ChEBI" id="CHEBI:15377"/>
        <dbReference type="ChEBI" id="CHEBI:15378"/>
        <dbReference type="ChEBI" id="CHEBI:18420"/>
        <dbReference type="ChEBI" id="CHEBI:30616"/>
        <dbReference type="ChEBI" id="CHEBI:43474"/>
        <dbReference type="ChEBI" id="CHEBI:57306"/>
        <dbReference type="ChEBI" id="CHEBI:60492"/>
        <dbReference type="ChEBI" id="CHEBI:456216"/>
        <dbReference type="EC" id="6.6.1.1"/>
    </reaction>
</comment>
<dbReference type="AlphaFoldDB" id="A0A7S2SSL7"/>
<comment type="similarity">
    <text evidence="2 9">Belongs to the Mg-chelatase subunits D/I family.</text>
</comment>
<dbReference type="PANTHER" id="PTHR43473">
    <property type="entry name" value="MAGNESIUM-CHELATASE SUBUNIT CHLD, CHLOROPLASTIC"/>
    <property type="match status" value="1"/>
</dbReference>
<dbReference type="UniPathway" id="UPA00668"/>
<dbReference type="InterPro" id="IPR000523">
    <property type="entry name" value="Mg_chelatse_chII-like_cat_dom"/>
</dbReference>
<dbReference type="InterPro" id="IPR036465">
    <property type="entry name" value="vWFA_dom_sf"/>
</dbReference>
<dbReference type="SMART" id="SM00327">
    <property type="entry name" value="VWA"/>
    <property type="match status" value="1"/>
</dbReference>
<gene>
    <name evidence="12" type="ORF">RMAR1173_LOCUS19505</name>
</gene>
<evidence type="ECO:0000256" key="8">
    <source>
        <dbReference type="ARBA" id="ARBA00048693"/>
    </source>
</evidence>
<evidence type="ECO:0000256" key="3">
    <source>
        <dbReference type="ARBA" id="ARBA00022531"/>
    </source>
</evidence>
<evidence type="ECO:0000256" key="10">
    <source>
        <dbReference type="SAM" id="MobiDB-lite"/>
    </source>
</evidence>
<evidence type="ECO:0000256" key="9">
    <source>
        <dbReference type="RuleBase" id="RU362087"/>
    </source>
</evidence>
<dbReference type="GO" id="GO:0016851">
    <property type="term" value="F:magnesium chelatase activity"/>
    <property type="evidence" value="ECO:0007669"/>
    <property type="project" value="UniProtKB-UniRule"/>
</dbReference>
<dbReference type="PROSITE" id="PS50234">
    <property type="entry name" value="VWFA"/>
    <property type="match status" value="1"/>
</dbReference>
<dbReference type="EC" id="6.6.1.1" evidence="9"/>
<keyword evidence="7 9" id="KW-0149">Chlorophyll biosynthesis</keyword>
<evidence type="ECO:0000256" key="5">
    <source>
        <dbReference type="ARBA" id="ARBA00022741"/>
    </source>
</evidence>
<keyword evidence="9" id="KW-0150">Chloroplast</keyword>
<keyword evidence="5 9" id="KW-0547">Nucleotide-binding</keyword>
<dbReference type="InterPro" id="IPR003593">
    <property type="entry name" value="AAA+_ATPase"/>
</dbReference>
<dbReference type="SUPFAM" id="SSF52540">
    <property type="entry name" value="P-loop containing nucleoside triphosphate hydrolases"/>
    <property type="match status" value="1"/>
</dbReference>
<organism evidence="12">
    <name type="scientific">Rhizochromulina marina</name>
    <dbReference type="NCBI Taxonomy" id="1034831"/>
    <lineage>
        <taxon>Eukaryota</taxon>
        <taxon>Sar</taxon>
        <taxon>Stramenopiles</taxon>
        <taxon>Ochrophyta</taxon>
        <taxon>Dictyochophyceae</taxon>
        <taxon>Rhizochromulinales</taxon>
        <taxon>Rhizochromulina</taxon>
    </lineage>
</organism>
<name>A0A7S2SSL7_9STRA</name>
<accession>A0A7S2SSL7</accession>
<evidence type="ECO:0000256" key="1">
    <source>
        <dbReference type="ARBA" id="ARBA00005173"/>
    </source>
</evidence>
<dbReference type="InterPro" id="IPR041628">
    <property type="entry name" value="ChlI/MoxR_AAA_lid"/>
</dbReference>
<feature type="domain" description="VWFA" evidence="11">
    <location>
        <begin position="507"/>
        <end position="703"/>
    </location>
</feature>
<sequence>MEAEGEAPETAASGTVEDGVFPLSKVVGQDSIKSALLLGAVNTKMGGIAISGGRGTAKSVMARALHRIMPPIERVKDSDFNIDPETSLGEVDTFLRDKLEAAGQTIADLETEIIPCPFVQIPLNVMEDRLLGSVNVEQSVKQGKTVFEPGLLAKAHRGILYVDDINLLDTELANILLGVISEGWVNVEREGISVRYPCRPLLISTFNPEEADLRDHLLDRLAVSLSADAKPLTMEERIEAVDEVIKFSDKKDYKADMSDILEEEEQLRTRIIFARESLPETTLSYEQKLYLAEEAARAGCQGHRGEIFACEIARASAALNDRRVDAEDLRMAVKLAILPRGTFINDPDMQDEMMPPPPPPPPPPQDNTEQDEDQEEQQDPEDNEENEEEEEPPEDNDAPEIPQEFMFDAEGTPIDPDLLEFAKKEKTGKGGGRGLVFSQDRGRYIKPMLPRGRVTRLAVDATMRAAAPYQRARRERNGQLDAPADRRVFIENSDVRVKRMARKAGSLIIFLCDASGSMALNRMNAAKGAAMSLLTEAYQSRDKVCIIPFQGDASDVLLPPTRSIAMARRRLETMPCGGGSPLAHAFNLAVRTGVNAQKSGDVGKVVCICISDGRANVPLSYASDGGPTDENREKPDKAALKEEVLAAARQLGSVPGFNLVMLDTENKFVSTGMAKEIAKACGGRYHYIPKAGEAAISSIASQALADAKD</sequence>
<dbReference type="Pfam" id="PF13519">
    <property type="entry name" value="VWA_2"/>
    <property type="match status" value="1"/>
</dbReference>
<evidence type="ECO:0000256" key="2">
    <source>
        <dbReference type="ARBA" id="ARBA00005799"/>
    </source>
</evidence>
<dbReference type="PANTHER" id="PTHR43473:SF2">
    <property type="entry name" value="MAGNESIUM-CHELATASE SUBUNIT CHLD, CHLOROPLASTIC"/>
    <property type="match status" value="1"/>
</dbReference>
<reference evidence="12" key="1">
    <citation type="submission" date="2021-01" db="EMBL/GenBank/DDBJ databases">
        <authorList>
            <person name="Corre E."/>
            <person name="Pelletier E."/>
            <person name="Niang G."/>
            <person name="Scheremetjew M."/>
            <person name="Finn R."/>
            <person name="Kale V."/>
            <person name="Holt S."/>
            <person name="Cochrane G."/>
            <person name="Meng A."/>
            <person name="Brown T."/>
            <person name="Cohen L."/>
        </authorList>
    </citation>
    <scope>NUCLEOTIDE SEQUENCE</scope>
    <source>
        <strain evidence="12">CCMP1243</strain>
    </source>
</reference>
<evidence type="ECO:0000256" key="6">
    <source>
        <dbReference type="ARBA" id="ARBA00022840"/>
    </source>
</evidence>
<dbReference type="InterPro" id="IPR027417">
    <property type="entry name" value="P-loop_NTPase"/>
</dbReference>
<evidence type="ECO:0000259" key="11">
    <source>
        <dbReference type="PROSITE" id="PS50234"/>
    </source>
</evidence>
<dbReference type="SUPFAM" id="SSF53300">
    <property type="entry name" value="vWA-like"/>
    <property type="match status" value="1"/>
</dbReference>
<feature type="region of interest" description="Disordered" evidence="10">
    <location>
        <begin position="342"/>
        <end position="400"/>
    </location>
</feature>
<dbReference type="CDD" id="cd01451">
    <property type="entry name" value="vWA_Magnesium_chelatase"/>
    <property type="match status" value="1"/>
</dbReference>
<dbReference type="GO" id="GO:0015995">
    <property type="term" value="P:chlorophyll biosynthetic process"/>
    <property type="evidence" value="ECO:0007669"/>
    <property type="project" value="UniProtKB-UniPathway"/>
</dbReference>
<dbReference type="Gene3D" id="3.40.50.300">
    <property type="entry name" value="P-loop containing nucleotide triphosphate hydrolases"/>
    <property type="match status" value="1"/>
</dbReference>
<feature type="compositionally biased region" description="Pro residues" evidence="10">
    <location>
        <begin position="354"/>
        <end position="365"/>
    </location>
</feature>
<dbReference type="InterPro" id="IPR002035">
    <property type="entry name" value="VWF_A"/>
</dbReference>
<dbReference type="EMBL" id="HBHJ01029437">
    <property type="protein sequence ID" value="CAD9708513.1"/>
    <property type="molecule type" value="Transcribed_RNA"/>
</dbReference>
<dbReference type="NCBIfam" id="TIGR02031">
    <property type="entry name" value="BchD-ChlD"/>
    <property type="match status" value="1"/>
</dbReference>
<dbReference type="GO" id="GO:0009507">
    <property type="term" value="C:chloroplast"/>
    <property type="evidence" value="ECO:0007669"/>
    <property type="project" value="UniProtKB-SubCell"/>
</dbReference>
<comment type="function">
    <text evidence="9">Involved in chlorophyll biosynthesis. Catalyzes the insertion of magnesium ion into protoporphyrin IX to yield Mg-protoporphyrin IX.</text>
</comment>
<dbReference type="SMART" id="SM00382">
    <property type="entry name" value="AAA"/>
    <property type="match status" value="1"/>
</dbReference>
<evidence type="ECO:0000313" key="12">
    <source>
        <dbReference type="EMBL" id="CAD9708513.1"/>
    </source>
</evidence>
<dbReference type="Pfam" id="PF01078">
    <property type="entry name" value="Mg_chelatase"/>
    <property type="match status" value="1"/>
</dbReference>
<dbReference type="Gene3D" id="3.40.50.410">
    <property type="entry name" value="von Willebrand factor, type A domain"/>
    <property type="match status" value="1"/>
</dbReference>
<keyword evidence="4 9" id="KW-0436">Ligase</keyword>
<proteinExistence type="inferred from homology"/>
<dbReference type="GO" id="GO:0015979">
    <property type="term" value="P:photosynthesis"/>
    <property type="evidence" value="ECO:0007669"/>
    <property type="project" value="UniProtKB-UniRule"/>
</dbReference>
<evidence type="ECO:0000256" key="7">
    <source>
        <dbReference type="ARBA" id="ARBA00023171"/>
    </source>
</evidence>
<keyword evidence="6 9" id="KW-0067">ATP-binding</keyword>
<protein>
    <recommendedName>
        <fullName evidence="9">Mg-protoporphyrin IX chelatase</fullName>
        <ecNumber evidence="9">6.6.1.1</ecNumber>
    </recommendedName>
</protein>
<dbReference type="InterPro" id="IPR011776">
    <property type="entry name" value="Mg_chelatase_ATPase-dsu"/>
</dbReference>
<dbReference type="Gene3D" id="1.10.8.80">
    <property type="entry name" value="Magnesium chelatase subunit I, C-Terminal domain"/>
    <property type="match status" value="1"/>
</dbReference>
<comment type="pathway">
    <text evidence="1 9">Porphyrin-containing compound metabolism; chlorophyll biosynthesis.</text>
</comment>
<dbReference type="GO" id="GO:0005524">
    <property type="term" value="F:ATP binding"/>
    <property type="evidence" value="ECO:0007669"/>
    <property type="project" value="UniProtKB-UniRule"/>
</dbReference>
<dbReference type="Pfam" id="PF17863">
    <property type="entry name" value="AAA_lid_2"/>
    <property type="match status" value="1"/>
</dbReference>
<feature type="compositionally biased region" description="Acidic residues" evidence="10">
    <location>
        <begin position="368"/>
        <end position="398"/>
    </location>
</feature>